<organism evidence="2 3">
    <name type="scientific">Paracoccus suum</name>
    <dbReference type="NCBI Taxonomy" id="2259340"/>
    <lineage>
        <taxon>Bacteria</taxon>
        <taxon>Pseudomonadati</taxon>
        <taxon>Pseudomonadota</taxon>
        <taxon>Alphaproteobacteria</taxon>
        <taxon>Rhodobacterales</taxon>
        <taxon>Paracoccaceae</taxon>
        <taxon>Paracoccus</taxon>
    </lineage>
</organism>
<keyword evidence="2" id="KW-0808">Transferase</keyword>
<dbReference type="Proteomes" id="UP000252023">
    <property type="component" value="Chromosome"/>
</dbReference>
<dbReference type="GO" id="GO:0016757">
    <property type="term" value="F:glycosyltransferase activity"/>
    <property type="evidence" value="ECO:0007669"/>
    <property type="project" value="UniProtKB-ARBA"/>
</dbReference>
<dbReference type="KEGG" id="pars:DRW48_07685"/>
<feature type="domain" description="Glycosyltransferase subfamily 4-like N-terminal" evidence="1">
    <location>
        <begin position="20"/>
        <end position="219"/>
    </location>
</feature>
<protein>
    <submittedName>
        <fullName evidence="2">Glycosyltransferase</fullName>
    </submittedName>
</protein>
<dbReference type="AlphaFoldDB" id="A0A344PJN2"/>
<evidence type="ECO:0000313" key="2">
    <source>
        <dbReference type="EMBL" id="AXC49587.1"/>
    </source>
</evidence>
<dbReference type="OrthoDB" id="9807414at2"/>
<evidence type="ECO:0000259" key="1">
    <source>
        <dbReference type="Pfam" id="PF13439"/>
    </source>
</evidence>
<name>A0A344PJN2_9RHOB</name>
<sequence length="415" mass="43946">MTTAPRVAIIAHSHPRLRAGGGEIAAWRQFDRLRARGVDAWFLGVVAGDDGLRLGGTMGDVTAFDPRDLALRTGAMDPFLMEQPDAAAEDRLLATILRFDAGIYHFHHVWNIGAGVIRRLRVQRPQARLVLTLHEMAPICALWGQMVRADGGLCDAATPLDCAACLPAHAPLSFAIRRARMLEVLGLMDVLIAPSRFLAGRYEDWGVPAGRIQVIENGLPSDGAPHPAPIPQGAEADALSRRFAFFGNATPTKGLDVLANAAARLAVDPAAGQVTIEAHGVDAAGFARALPGFSVPPTLALRGRYRPAEATARMARQGWVIVPSTWWENAPVVIDEARAARRPVIASDIGGMAEKTAGWGLQFPVGDAGALASLIATLAGDGARWAALAAAVPPPASLDQVLNEWASACGITLRE</sequence>
<dbReference type="PANTHER" id="PTHR12526:SF635">
    <property type="entry name" value="GLYCOSYL TRANSFERASE GROUP 1"/>
    <property type="match status" value="1"/>
</dbReference>
<reference evidence="3" key="1">
    <citation type="submission" date="2018-07" db="EMBL/GenBank/DDBJ databases">
        <title>Genome sequencing of Paracoccus sp. SC2-6.</title>
        <authorList>
            <person name="Heo J."/>
            <person name="Kim S.-J."/>
            <person name="Kwon S.-W."/>
        </authorList>
    </citation>
    <scope>NUCLEOTIDE SEQUENCE [LARGE SCALE GENOMIC DNA]</scope>
    <source>
        <strain evidence="3">SC2-6</strain>
    </source>
</reference>
<dbReference type="RefSeq" id="WP_114075902.1">
    <property type="nucleotide sequence ID" value="NZ_CP030918.1"/>
</dbReference>
<dbReference type="SUPFAM" id="SSF53756">
    <property type="entry name" value="UDP-Glycosyltransferase/glycogen phosphorylase"/>
    <property type="match status" value="1"/>
</dbReference>
<dbReference type="Gene3D" id="3.40.50.2000">
    <property type="entry name" value="Glycogen Phosphorylase B"/>
    <property type="match status" value="2"/>
</dbReference>
<accession>A0A344PJN2</accession>
<proteinExistence type="predicted"/>
<gene>
    <name evidence="2" type="ORF">DRW48_07685</name>
</gene>
<keyword evidence="3" id="KW-1185">Reference proteome</keyword>
<dbReference type="EMBL" id="CP030918">
    <property type="protein sequence ID" value="AXC49587.1"/>
    <property type="molecule type" value="Genomic_DNA"/>
</dbReference>
<dbReference type="Pfam" id="PF13692">
    <property type="entry name" value="Glyco_trans_1_4"/>
    <property type="match status" value="1"/>
</dbReference>
<dbReference type="Pfam" id="PF13439">
    <property type="entry name" value="Glyco_transf_4"/>
    <property type="match status" value="1"/>
</dbReference>
<dbReference type="InterPro" id="IPR028098">
    <property type="entry name" value="Glyco_trans_4-like_N"/>
</dbReference>
<evidence type="ECO:0000313" key="3">
    <source>
        <dbReference type="Proteomes" id="UP000252023"/>
    </source>
</evidence>
<dbReference type="PANTHER" id="PTHR12526">
    <property type="entry name" value="GLYCOSYLTRANSFERASE"/>
    <property type="match status" value="1"/>
</dbReference>